<keyword evidence="1" id="KW-0812">Transmembrane</keyword>
<feature type="transmembrane region" description="Helical" evidence="1">
    <location>
        <begin position="153"/>
        <end position="179"/>
    </location>
</feature>
<organism evidence="2 3">
    <name type="scientific">Faecalicatena acetigenes</name>
    <dbReference type="NCBI Taxonomy" id="2981790"/>
    <lineage>
        <taxon>Bacteria</taxon>
        <taxon>Bacillati</taxon>
        <taxon>Bacillota</taxon>
        <taxon>Clostridia</taxon>
        <taxon>Lachnospirales</taxon>
        <taxon>Lachnospiraceae</taxon>
        <taxon>Faecalicatena</taxon>
    </lineage>
</organism>
<feature type="transmembrane region" description="Helical" evidence="1">
    <location>
        <begin position="191"/>
        <end position="215"/>
    </location>
</feature>
<dbReference type="EMBL" id="JAOQJX010000025">
    <property type="protein sequence ID" value="MCU6748516.1"/>
    <property type="molecule type" value="Genomic_DNA"/>
</dbReference>
<dbReference type="Proteomes" id="UP001652394">
    <property type="component" value="Unassembled WGS sequence"/>
</dbReference>
<protein>
    <recommendedName>
        <fullName evidence="4">ABC transporter permease</fullName>
    </recommendedName>
</protein>
<accession>A0ABT2TE60</accession>
<keyword evidence="3" id="KW-1185">Reference proteome</keyword>
<dbReference type="PROSITE" id="PS51257">
    <property type="entry name" value="PROKAR_LIPOPROTEIN"/>
    <property type="match status" value="1"/>
</dbReference>
<feature type="transmembrane region" description="Helical" evidence="1">
    <location>
        <begin position="12"/>
        <end position="35"/>
    </location>
</feature>
<evidence type="ECO:0000256" key="1">
    <source>
        <dbReference type="SAM" id="Phobius"/>
    </source>
</evidence>
<dbReference type="RefSeq" id="WP_059068296.1">
    <property type="nucleotide sequence ID" value="NZ_JAOQJX010000025.1"/>
</dbReference>
<feature type="transmembrane region" description="Helical" evidence="1">
    <location>
        <begin position="227"/>
        <end position="251"/>
    </location>
</feature>
<feature type="transmembrane region" description="Helical" evidence="1">
    <location>
        <begin position="104"/>
        <end position="126"/>
    </location>
</feature>
<comment type="caution">
    <text evidence="2">The sequence shown here is derived from an EMBL/GenBank/DDBJ whole genome shotgun (WGS) entry which is preliminary data.</text>
</comment>
<proteinExistence type="predicted"/>
<sequence length="264" mass="29217">MLGKLVKYDLKYGYKIILIVHAILLFACILGRFILNGVDFNAPAEALGASLAIFITFFTLLLVGASFATCAVITVRFYKNLFTDEGYLTWTLPATPLVQLWSKIISGTIWCIADILLCFLGLIILVTGNNVTSLYVQIAPEITEALGMPLSSFALYLCLFTLFSTVASVIMIYVSIAIGQLFPGHRILCSIIVYFVLTFVIQMFSFIFMILFGLFPNANNVLIGDTAAHYLFSSIGLGVFLVTITAIPEYIATYYIMKKKINLI</sequence>
<gene>
    <name evidence="2" type="ORF">OCV51_12775</name>
</gene>
<name>A0ABT2TE60_9FIRM</name>
<keyword evidence="1" id="KW-0472">Membrane</keyword>
<evidence type="ECO:0000313" key="2">
    <source>
        <dbReference type="EMBL" id="MCU6748516.1"/>
    </source>
</evidence>
<evidence type="ECO:0008006" key="4">
    <source>
        <dbReference type="Google" id="ProtNLM"/>
    </source>
</evidence>
<reference evidence="2 3" key="1">
    <citation type="journal article" date="2021" name="ISME Commun">
        <title>Automated analysis of genomic sequences facilitates high-throughput and comprehensive description of bacteria.</title>
        <authorList>
            <person name="Hitch T.C.A."/>
        </authorList>
    </citation>
    <scope>NUCLEOTIDE SEQUENCE [LARGE SCALE GENOMIC DNA]</scope>
    <source>
        <strain evidence="2 3">H2_18</strain>
    </source>
</reference>
<evidence type="ECO:0000313" key="3">
    <source>
        <dbReference type="Proteomes" id="UP001652394"/>
    </source>
</evidence>
<feature type="transmembrane region" description="Helical" evidence="1">
    <location>
        <begin position="47"/>
        <end position="73"/>
    </location>
</feature>
<keyword evidence="1" id="KW-1133">Transmembrane helix</keyword>